<protein>
    <recommendedName>
        <fullName evidence="4">Pectate lyase-like protein</fullName>
    </recommendedName>
</protein>
<dbReference type="Proteomes" id="UP000238034">
    <property type="component" value="Unassembled WGS sequence"/>
</dbReference>
<feature type="compositionally biased region" description="Polar residues" evidence="1">
    <location>
        <begin position="494"/>
        <end position="505"/>
    </location>
</feature>
<sequence>MIKKILLSGGVVLILAFAPKTEKIWQSELLKIGTSGKLEYIPDEKGNILPDFSRVGYHHGDRQIPDVPVVRSVSPQPKGNSDQVIQKAIDEVAKMPLNNNGFRGAILLKKGTYKISGSIKILSSGIVLRGEGDGENGTRLIASGSSQRPLIEVTGSGNLVEVPGTRVRVTDPYLAVGTKTLNVESASQYKVGDEVVLFRKGMANWINDIKMNAIVTRPGTLQWQPEDFDLHFERKITEIKGNTIVLDNPVMMQMEQKYGGASIYKASFEGRIREVGIENILCESAYTHDTDEEHSWTGILFNKIENGWVRNITAKHFVYAGVSLNEAAKNITVRDSKCLDAKSVITGARRYSFNNNGQQNLFMNLETTQGRHDFVTGARTLGPNVFYNGKSTKTHADIGPHHRWAVGTLYDNIVTDGEINVQDRGNWGSGHGWAGVTQVLWNCTVKRAAIQSPWVSGTNYSIGTIGEKHKGRFAERPDGFWENPNKKGLHPQSLYMTQYQDRQNR</sequence>
<dbReference type="SUPFAM" id="SSF51126">
    <property type="entry name" value="Pectin lyase-like"/>
    <property type="match status" value="1"/>
</dbReference>
<dbReference type="Gene3D" id="2.160.20.10">
    <property type="entry name" value="Single-stranded right-handed beta-helix, Pectin lyase-like"/>
    <property type="match status" value="1"/>
</dbReference>
<dbReference type="EMBL" id="PVTH01000004">
    <property type="protein sequence ID" value="PRY53294.1"/>
    <property type="molecule type" value="Genomic_DNA"/>
</dbReference>
<evidence type="ECO:0008006" key="4">
    <source>
        <dbReference type="Google" id="ProtNLM"/>
    </source>
</evidence>
<proteinExistence type="predicted"/>
<dbReference type="InterPro" id="IPR012334">
    <property type="entry name" value="Pectin_lyas_fold"/>
</dbReference>
<evidence type="ECO:0000313" key="3">
    <source>
        <dbReference type="Proteomes" id="UP000238034"/>
    </source>
</evidence>
<name>A0A2T0U5W5_9SPHI</name>
<reference evidence="2 3" key="1">
    <citation type="submission" date="2018-03" db="EMBL/GenBank/DDBJ databases">
        <title>Genomic Encyclopedia of Type Strains, Phase III (KMG-III): the genomes of soil and plant-associated and newly described type strains.</title>
        <authorList>
            <person name="Whitman W."/>
        </authorList>
    </citation>
    <scope>NUCLEOTIDE SEQUENCE [LARGE SCALE GENOMIC DNA]</scope>
    <source>
        <strain evidence="2 3">CGMCC 1.9313</strain>
    </source>
</reference>
<evidence type="ECO:0000313" key="2">
    <source>
        <dbReference type="EMBL" id="PRY53294.1"/>
    </source>
</evidence>
<evidence type="ECO:0000256" key="1">
    <source>
        <dbReference type="SAM" id="MobiDB-lite"/>
    </source>
</evidence>
<feature type="region of interest" description="Disordered" evidence="1">
    <location>
        <begin position="476"/>
        <end position="505"/>
    </location>
</feature>
<keyword evidence="3" id="KW-1185">Reference proteome</keyword>
<gene>
    <name evidence="2" type="ORF">B0I27_104304</name>
</gene>
<accession>A0A2T0U5W5</accession>
<comment type="caution">
    <text evidence="2">The sequence shown here is derived from an EMBL/GenBank/DDBJ whole genome shotgun (WGS) entry which is preliminary data.</text>
</comment>
<dbReference type="OrthoDB" id="5488826at2"/>
<dbReference type="InterPro" id="IPR011050">
    <property type="entry name" value="Pectin_lyase_fold/virulence"/>
</dbReference>
<organism evidence="2 3">
    <name type="scientific">Arcticibacter pallidicorallinus</name>
    <dbReference type="NCBI Taxonomy" id="1259464"/>
    <lineage>
        <taxon>Bacteria</taxon>
        <taxon>Pseudomonadati</taxon>
        <taxon>Bacteroidota</taxon>
        <taxon>Sphingobacteriia</taxon>
        <taxon>Sphingobacteriales</taxon>
        <taxon>Sphingobacteriaceae</taxon>
        <taxon>Arcticibacter</taxon>
    </lineage>
</organism>
<dbReference type="AlphaFoldDB" id="A0A2T0U5W5"/>
<dbReference type="RefSeq" id="WP_106292863.1">
    <property type="nucleotide sequence ID" value="NZ_PVTH01000004.1"/>
</dbReference>